<comment type="similarity">
    <text evidence="2">Belongs to the UPF0291 family.</text>
</comment>
<evidence type="ECO:0000313" key="3">
    <source>
        <dbReference type="EMBL" id="EYE89203.1"/>
    </source>
</evidence>
<evidence type="ECO:0000256" key="2">
    <source>
        <dbReference type="HAMAP-Rule" id="MF_01103"/>
    </source>
</evidence>
<name>A0A017RWQ2_9CLOT</name>
<dbReference type="EMBL" id="AZQP01000007">
    <property type="protein sequence ID" value="EYE89203.1"/>
    <property type="molecule type" value="Genomic_DNA"/>
</dbReference>
<accession>A0A017RWQ2</accession>
<keyword evidence="1 2" id="KW-0963">Cytoplasm</keyword>
<dbReference type="AlphaFoldDB" id="A0A017RWQ2"/>
<evidence type="ECO:0000313" key="4">
    <source>
        <dbReference type="Proteomes" id="UP000019681"/>
    </source>
</evidence>
<sequence>MVTKEQIERINELYKKSKEIGLTDEEKKEQEELRRLYVKAVRENLKSQLQNIKIVSPEEYEKLTNTKKCGCGHDHFHKDDSCNCKEHRH</sequence>
<protein>
    <recommendedName>
        <fullName evidence="2">UPF0291 protein Q428_03670</fullName>
    </recommendedName>
</protein>
<evidence type="ECO:0000256" key="1">
    <source>
        <dbReference type="ARBA" id="ARBA00022490"/>
    </source>
</evidence>
<reference evidence="3 4" key="1">
    <citation type="journal article" date="2014" name="Genome Announc.">
        <title>Draft Genome Sequence of Fervidicella metallireducens Strain AeBT, an Iron-Reducing Thermoanaerobe from the Great Artesian Basin.</title>
        <authorList>
            <person name="Patel B.K."/>
        </authorList>
    </citation>
    <scope>NUCLEOTIDE SEQUENCE [LARGE SCALE GENOMIC DNA]</scope>
    <source>
        <strain evidence="3 4">AeB</strain>
    </source>
</reference>
<dbReference type="Pfam" id="PF05979">
    <property type="entry name" value="DUF896"/>
    <property type="match status" value="1"/>
</dbReference>
<keyword evidence="4" id="KW-1185">Reference proteome</keyword>
<dbReference type="PANTHER" id="PTHR37300:SF1">
    <property type="entry name" value="UPF0291 PROTEIN YNZC"/>
    <property type="match status" value="1"/>
</dbReference>
<dbReference type="HAMAP" id="MF_01103">
    <property type="entry name" value="UPF0291"/>
    <property type="match status" value="1"/>
</dbReference>
<proteinExistence type="inferred from homology"/>
<dbReference type="GO" id="GO:0005737">
    <property type="term" value="C:cytoplasm"/>
    <property type="evidence" value="ECO:0007669"/>
    <property type="project" value="UniProtKB-SubCell"/>
</dbReference>
<dbReference type="OrthoDB" id="390105at2"/>
<dbReference type="Proteomes" id="UP000019681">
    <property type="component" value="Unassembled WGS sequence"/>
</dbReference>
<dbReference type="STRING" id="1403537.Q428_03670"/>
<dbReference type="SUPFAM" id="SSF158221">
    <property type="entry name" value="YnzC-like"/>
    <property type="match status" value="1"/>
</dbReference>
<organism evidence="3 4">
    <name type="scientific">Fervidicella metallireducens AeB</name>
    <dbReference type="NCBI Taxonomy" id="1403537"/>
    <lineage>
        <taxon>Bacteria</taxon>
        <taxon>Bacillati</taxon>
        <taxon>Bacillota</taxon>
        <taxon>Clostridia</taxon>
        <taxon>Eubacteriales</taxon>
        <taxon>Clostridiaceae</taxon>
        <taxon>Fervidicella</taxon>
    </lineage>
</organism>
<dbReference type="PANTHER" id="PTHR37300">
    <property type="entry name" value="UPF0291 PROTEIN CBO2609/CLC_2481"/>
    <property type="match status" value="1"/>
</dbReference>
<dbReference type="Gene3D" id="1.10.287.540">
    <property type="entry name" value="Helix hairpin bin"/>
    <property type="match status" value="1"/>
</dbReference>
<comment type="caution">
    <text evidence="3">The sequence shown here is derived from an EMBL/GenBank/DDBJ whole genome shotgun (WGS) entry which is preliminary data.</text>
</comment>
<gene>
    <name evidence="3" type="ORF">Q428_03670</name>
</gene>
<dbReference type="InterPro" id="IPR009242">
    <property type="entry name" value="DUF896"/>
</dbReference>
<comment type="subcellular location">
    <subcellularLocation>
        <location evidence="2">Cytoplasm</location>
    </subcellularLocation>
</comment>